<dbReference type="AlphaFoldDB" id="A0AAV2RUR7"/>
<evidence type="ECO:0000256" key="1">
    <source>
        <dbReference type="SAM" id="MobiDB-lite"/>
    </source>
</evidence>
<accession>A0AAV2RUR7</accession>
<name>A0AAV2RUR7_MEGNR</name>
<evidence type="ECO:0000313" key="4">
    <source>
        <dbReference type="Proteomes" id="UP001497623"/>
    </source>
</evidence>
<keyword evidence="2" id="KW-1133">Transmembrane helix</keyword>
<proteinExistence type="predicted"/>
<dbReference type="EMBL" id="CAXKWB010029829">
    <property type="protein sequence ID" value="CAL4136546.1"/>
    <property type="molecule type" value="Genomic_DNA"/>
</dbReference>
<sequence>NSSRPPPSQHTFGSYIFFKMQGLRVILCVCLILVATIRSSEARPILEAIGEGIGSVFEGIGEGIGDAFEGIGEFFGSINRSSAPTTNPGFTSGAGIGLPAPPPPTFQQGLDNIVGVRLD</sequence>
<feature type="non-terminal residue" evidence="3">
    <location>
        <position position="1"/>
    </location>
</feature>
<keyword evidence="2" id="KW-0472">Membrane</keyword>
<comment type="caution">
    <text evidence="3">The sequence shown here is derived from an EMBL/GenBank/DDBJ whole genome shotgun (WGS) entry which is preliminary data.</text>
</comment>
<protein>
    <submittedName>
        <fullName evidence="3">Uncharacterized protein</fullName>
    </submittedName>
</protein>
<gene>
    <name evidence="3" type="ORF">MNOR_LOCUS27820</name>
</gene>
<evidence type="ECO:0000313" key="3">
    <source>
        <dbReference type="EMBL" id="CAL4136546.1"/>
    </source>
</evidence>
<reference evidence="3 4" key="1">
    <citation type="submission" date="2024-05" db="EMBL/GenBank/DDBJ databases">
        <authorList>
            <person name="Wallberg A."/>
        </authorList>
    </citation>
    <scope>NUCLEOTIDE SEQUENCE [LARGE SCALE GENOMIC DNA]</scope>
</reference>
<keyword evidence="2" id="KW-0812">Transmembrane</keyword>
<keyword evidence="4" id="KW-1185">Reference proteome</keyword>
<feature type="region of interest" description="Disordered" evidence="1">
    <location>
        <begin position="86"/>
        <end position="105"/>
    </location>
</feature>
<feature type="transmembrane region" description="Helical" evidence="2">
    <location>
        <begin position="12"/>
        <end position="35"/>
    </location>
</feature>
<organism evidence="3 4">
    <name type="scientific">Meganyctiphanes norvegica</name>
    <name type="common">Northern krill</name>
    <name type="synonym">Thysanopoda norvegica</name>
    <dbReference type="NCBI Taxonomy" id="48144"/>
    <lineage>
        <taxon>Eukaryota</taxon>
        <taxon>Metazoa</taxon>
        <taxon>Ecdysozoa</taxon>
        <taxon>Arthropoda</taxon>
        <taxon>Crustacea</taxon>
        <taxon>Multicrustacea</taxon>
        <taxon>Malacostraca</taxon>
        <taxon>Eumalacostraca</taxon>
        <taxon>Eucarida</taxon>
        <taxon>Euphausiacea</taxon>
        <taxon>Euphausiidae</taxon>
        <taxon>Meganyctiphanes</taxon>
    </lineage>
</organism>
<evidence type="ECO:0000256" key="2">
    <source>
        <dbReference type="SAM" id="Phobius"/>
    </source>
</evidence>
<dbReference type="Proteomes" id="UP001497623">
    <property type="component" value="Unassembled WGS sequence"/>
</dbReference>